<evidence type="ECO:0000313" key="2">
    <source>
        <dbReference type="Proteomes" id="UP001054945"/>
    </source>
</evidence>
<dbReference type="AlphaFoldDB" id="A0AAV4RX63"/>
<sequence>MPNPVYFGNDEINLLVQKKGKKEGADTFPLARCFLMNAANGEQKNCAGLMKFRSTAMPMSHDVDLLQFSLQCTRHQVLQVLRQVVVPTSIAKRGKKIKKCSCFQPMFKNH</sequence>
<organism evidence="1 2">
    <name type="scientific">Caerostris extrusa</name>
    <name type="common">Bark spider</name>
    <name type="synonym">Caerostris bankana</name>
    <dbReference type="NCBI Taxonomy" id="172846"/>
    <lineage>
        <taxon>Eukaryota</taxon>
        <taxon>Metazoa</taxon>
        <taxon>Ecdysozoa</taxon>
        <taxon>Arthropoda</taxon>
        <taxon>Chelicerata</taxon>
        <taxon>Arachnida</taxon>
        <taxon>Araneae</taxon>
        <taxon>Araneomorphae</taxon>
        <taxon>Entelegynae</taxon>
        <taxon>Araneoidea</taxon>
        <taxon>Araneidae</taxon>
        <taxon>Caerostris</taxon>
    </lineage>
</organism>
<gene>
    <name evidence="1" type="ORF">CEXT_205281</name>
</gene>
<protein>
    <submittedName>
        <fullName evidence="1">Uncharacterized protein</fullName>
    </submittedName>
</protein>
<reference evidence="1 2" key="1">
    <citation type="submission" date="2021-06" db="EMBL/GenBank/DDBJ databases">
        <title>Caerostris extrusa draft genome.</title>
        <authorList>
            <person name="Kono N."/>
            <person name="Arakawa K."/>
        </authorList>
    </citation>
    <scope>NUCLEOTIDE SEQUENCE [LARGE SCALE GENOMIC DNA]</scope>
</reference>
<accession>A0AAV4RX63</accession>
<dbReference type="Proteomes" id="UP001054945">
    <property type="component" value="Unassembled WGS sequence"/>
</dbReference>
<evidence type="ECO:0000313" key="1">
    <source>
        <dbReference type="EMBL" id="GIY25299.1"/>
    </source>
</evidence>
<comment type="caution">
    <text evidence="1">The sequence shown here is derived from an EMBL/GenBank/DDBJ whole genome shotgun (WGS) entry which is preliminary data.</text>
</comment>
<dbReference type="EMBL" id="BPLR01008513">
    <property type="protein sequence ID" value="GIY25299.1"/>
    <property type="molecule type" value="Genomic_DNA"/>
</dbReference>
<keyword evidence="2" id="KW-1185">Reference proteome</keyword>
<proteinExistence type="predicted"/>
<name>A0AAV4RX63_CAEEX</name>